<comment type="caution">
    <text evidence="2">The sequence shown here is derived from an EMBL/GenBank/DDBJ whole genome shotgun (WGS) entry which is preliminary data.</text>
</comment>
<sequence length="62" mass="7126">MGGIFHFHSAYVPALVASFLAIFIERKKQEKCFSSLYDKFSNRISYPNGSSKEFNKTFLLTL</sequence>
<feature type="transmembrane region" description="Helical" evidence="1">
    <location>
        <begin position="6"/>
        <end position="24"/>
    </location>
</feature>
<reference evidence="2 3" key="1">
    <citation type="submission" date="2021-06" db="EMBL/GenBank/DDBJ databases">
        <title>Caerostris extrusa draft genome.</title>
        <authorList>
            <person name="Kono N."/>
            <person name="Arakawa K."/>
        </authorList>
    </citation>
    <scope>NUCLEOTIDE SEQUENCE [LARGE SCALE GENOMIC DNA]</scope>
</reference>
<keyword evidence="1" id="KW-0812">Transmembrane</keyword>
<evidence type="ECO:0000313" key="3">
    <source>
        <dbReference type="Proteomes" id="UP001054945"/>
    </source>
</evidence>
<gene>
    <name evidence="2" type="ORF">CEXT_424061</name>
</gene>
<keyword evidence="1" id="KW-0472">Membrane</keyword>
<keyword evidence="1" id="KW-1133">Transmembrane helix</keyword>
<proteinExistence type="predicted"/>
<dbReference type="Proteomes" id="UP001054945">
    <property type="component" value="Unassembled WGS sequence"/>
</dbReference>
<evidence type="ECO:0000313" key="2">
    <source>
        <dbReference type="EMBL" id="GIZ00730.1"/>
    </source>
</evidence>
<dbReference type="EMBL" id="BPLR01018581">
    <property type="protein sequence ID" value="GIZ00730.1"/>
    <property type="molecule type" value="Genomic_DNA"/>
</dbReference>
<name>A0AAV4Y3H4_CAEEX</name>
<keyword evidence="3" id="KW-1185">Reference proteome</keyword>
<accession>A0AAV4Y3H4</accession>
<evidence type="ECO:0000256" key="1">
    <source>
        <dbReference type="SAM" id="Phobius"/>
    </source>
</evidence>
<protein>
    <submittedName>
        <fullName evidence="2">Uncharacterized protein</fullName>
    </submittedName>
</protein>
<organism evidence="2 3">
    <name type="scientific">Caerostris extrusa</name>
    <name type="common">Bark spider</name>
    <name type="synonym">Caerostris bankana</name>
    <dbReference type="NCBI Taxonomy" id="172846"/>
    <lineage>
        <taxon>Eukaryota</taxon>
        <taxon>Metazoa</taxon>
        <taxon>Ecdysozoa</taxon>
        <taxon>Arthropoda</taxon>
        <taxon>Chelicerata</taxon>
        <taxon>Arachnida</taxon>
        <taxon>Araneae</taxon>
        <taxon>Araneomorphae</taxon>
        <taxon>Entelegynae</taxon>
        <taxon>Araneoidea</taxon>
        <taxon>Araneidae</taxon>
        <taxon>Caerostris</taxon>
    </lineage>
</organism>
<dbReference type="AlphaFoldDB" id="A0AAV4Y3H4"/>
<feature type="non-terminal residue" evidence="2">
    <location>
        <position position="62"/>
    </location>
</feature>